<dbReference type="SUPFAM" id="SSF56935">
    <property type="entry name" value="Porins"/>
    <property type="match status" value="1"/>
</dbReference>
<feature type="signal peptide" evidence="2">
    <location>
        <begin position="1"/>
        <end position="30"/>
    </location>
</feature>
<comment type="subcellular location">
    <subcellularLocation>
        <location evidence="1">Cell outer membrane</location>
        <topology evidence="1">Multi-pass membrane protein</topology>
    </subcellularLocation>
</comment>
<dbReference type="InterPro" id="IPR023996">
    <property type="entry name" value="TonB-dep_OMP_SusC/RagA"/>
</dbReference>
<dbReference type="STRING" id="871325.SAMN05444349_106101"/>
<organism evidence="4 5">
    <name type="scientific">Bacteroides faecichinchillae</name>
    <dbReference type="NCBI Taxonomy" id="871325"/>
    <lineage>
        <taxon>Bacteria</taxon>
        <taxon>Pseudomonadati</taxon>
        <taxon>Bacteroidota</taxon>
        <taxon>Bacteroidia</taxon>
        <taxon>Bacteroidales</taxon>
        <taxon>Bacteroidaceae</taxon>
        <taxon>Bacteroides</taxon>
    </lineage>
</organism>
<gene>
    <name evidence="4" type="ORF">SAMN05444349_106101</name>
</gene>
<dbReference type="NCBIfam" id="TIGR04057">
    <property type="entry name" value="SusC_RagA_signa"/>
    <property type="match status" value="1"/>
</dbReference>
<keyword evidence="1" id="KW-0813">Transport</keyword>
<name>A0A1M4WGX9_9BACE</name>
<keyword evidence="1" id="KW-0472">Membrane</keyword>
<reference evidence="4 5" key="1">
    <citation type="submission" date="2016-11" db="EMBL/GenBank/DDBJ databases">
        <authorList>
            <person name="Jaros S."/>
            <person name="Januszkiewicz K."/>
            <person name="Wedrychowicz H."/>
        </authorList>
    </citation>
    <scope>NUCLEOTIDE SEQUENCE [LARGE SCALE GENOMIC DNA]</scope>
    <source>
        <strain evidence="4 5">DSM 26883</strain>
    </source>
</reference>
<dbReference type="Gene3D" id="2.170.130.10">
    <property type="entry name" value="TonB-dependent receptor, plug domain"/>
    <property type="match status" value="1"/>
</dbReference>
<dbReference type="InterPro" id="IPR008969">
    <property type="entry name" value="CarboxyPept-like_regulatory"/>
</dbReference>
<accession>A0A1M4WGX9</accession>
<dbReference type="PROSITE" id="PS52016">
    <property type="entry name" value="TONB_DEPENDENT_REC_3"/>
    <property type="match status" value="1"/>
</dbReference>
<evidence type="ECO:0000259" key="3">
    <source>
        <dbReference type="Pfam" id="PF07715"/>
    </source>
</evidence>
<dbReference type="Pfam" id="PF07715">
    <property type="entry name" value="Plug"/>
    <property type="match status" value="1"/>
</dbReference>
<dbReference type="AlphaFoldDB" id="A0A1M4WGX9"/>
<evidence type="ECO:0000313" key="4">
    <source>
        <dbReference type="EMBL" id="SHE80498.1"/>
    </source>
</evidence>
<protein>
    <submittedName>
        <fullName evidence="4">TonB-linked outer membrane protein, SusC/RagA family</fullName>
    </submittedName>
</protein>
<dbReference type="InterPro" id="IPR023997">
    <property type="entry name" value="TonB-dep_OMP_SusC/RagA_CS"/>
</dbReference>
<dbReference type="RefSeq" id="WP_033886522.1">
    <property type="nucleotide sequence ID" value="NZ_FQVD01000006.1"/>
</dbReference>
<keyword evidence="1" id="KW-0812">Transmembrane</keyword>
<dbReference type="InterPro" id="IPR037066">
    <property type="entry name" value="Plug_dom_sf"/>
</dbReference>
<dbReference type="Proteomes" id="UP000184436">
    <property type="component" value="Unassembled WGS sequence"/>
</dbReference>
<keyword evidence="1" id="KW-0998">Cell outer membrane</keyword>
<keyword evidence="5" id="KW-1185">Reference proteome</keyword>
<dbReference type="SUPFAM" id="SSF49464">
    <property type="entry name" value="Carboxypeptidase regulatory domain-like"/>
    <property type="match status" value="1"/>
</dbReference>
<keyword evidence="1" id="KW-1134">Transmembrane beta strand</keyword>
<dbReference type="OrthoDB" id="721000at2"/>
<evidence type="ECO:0000256" key="1">
    <source>
        <dbReference type="PROSITE-ProRule" id="PRU01360"/>
    </source>
</evidence>
<dbReference type="GO" id="GO:0009279">
    <property type="term" value="C:cell outer membrane"/>
    <property type="evidence" value="ECO:0007669"/>
    <property type="project" value="UniProtKB-SubCell"/>
</dbReference>
<dbReference type="InterPro" id="IPR039426">
    <property type="entry name" value="TonB-dep_rcpt-like"/>
</dbReference>
<feature type="domain" description="TonB-dependent receptor plug" evidence="3">
    <location>
        <begin position="140"/>
        <end position="250"/>
    </location>
</feature>
<feature type="chain" id="PRO_5030031145" evidence="2">
    <location>
        <begin position="31"/>
        <end position="1061"/>
    </location>
</feature>
<comment type="similarity">
    <text evidence="1">Belongs to the TonB-dependent receptor family.</text>
</comment>
<evidence type="ECO:0000313" key="5">
    <source>
        <dbReference type="Proteomes" id="UP000184436"/>
    </source>
</evidence>
<dbReference type="FunFam" id="2.170.130.10:FF:000003">
    <property type="entry name" value="SusC/RagA family TonB-linked outer membrane protein"/>
    <property type="match status" value="1"/>
</dbReference>
<dbReference type="Pfam" id="PF13715">
    <property type="entry name" value="CarbopepD_reg_2"/>
    <property type="match status" value="1"/>
</dbReference>
<keyword evidence="2" id="KW-0732">Signal</keyword>
<dbReference type="InterPro" id="IPR012910">
    <property type="entry name" value="Plug_dom"/>
</dbReference>
<dbReference type="EMBL" id="FQVD01000006">
    <property type="protein sequence ID" value="SHE80498.1"/>
    <property type="molecule type" value="Genomic_DNA"/>
</dbReference>
<dbReference type="NCBIfam" id="TIGR04056">
    <property type="entry name" value="OMP_RagA_SusC"/>
    <property type="match status" value="1"/>
</dbReference>
<sequence length="1061" mass="118742">MRKRKVLVKILQISGLIFCLLSGVAQSSMATQSQSHKAADGFNQVEQEKFKISGKVLDVHGEPLPGASIQVVGSTRGVTTDMDGSFSIEADKGEKLEVSFLGMQPKTILVSATQNLTITLEEKLDELDEVQVVAFAKQKKSSVVSAITTINPAELKVPSSNLTTSLAGRLTGVIAYQTSGEPGKDNAQFFIRGITSFGASSKKDPLILIDNVEMNSTDLARLQPDDIASFSIMKDATAAALYGSRGANGVILVTTKEGKEGKVNISVRFEASTSAPTKDIDLADPITYMRLHNEAVKTRNPLGLLPYSESKIANTIAGANPMVYPAVDWKQMLFKDFTLNERLNFSVSGGGKLARYYISGTINQDNGILKVNGKNNFNTNIDLKNYNLRSNINIDLTKTTEVALRFHGNFDDYTGPIEGGKELYEKTLWANPVMFPAVYEPDEKNLKTKNILFGNAGNGEYMNPYADMMRGYKNYSSSTIMAQVELKQKLDFLLKGLNARLMFNTNRYTYFDISRSYSPYYYKVSLYDKYTDKYTLKSLNEGSEALSYDEGTKTVNSSMYMEAAVDYGYTFDEKHNVTGMLVYTMRDYLSGNAGSLQASLPSRNIGLAGRVMYGFDNRYLFEANFGYNGSERFSEKKRWGFFPSVGLGYILSNEHFYQESNISRLIQKIKFKGTYGLVGNDQIGDVNDRFFYLSNVNISDDGKGMSFGSEGGYHRPGVSVSRYENENIGWETAYKTDIGLELNFLGSIDFQFDYFAEHRTNILMDRALVPSSMGLQSNPKANVGEGKSSGFEFSIDYNKYFSNDMWGTGRGNFTYATSKYKVYEEPDYSDMPWRSHVGLSSQQEWGYIAERLFVDEYDVANSPKQNFGGNIPTMGGDIKYKDINNDGKITELDKVPIGYPKVPEIIYGFGLSWGWKGIDASVFFQGSARSSFWINPNTTAPFVYKQRALLQAYADNHWSEDNRDIYALWPRLSEDYVVNNEQTSTWFMRNGAFLRLKNAEIGYTVPEKLVKKARISMLRVYCSGTNLLTFSKFKIWDPEMGGNGLGYPVQRVFNAGIQVNF</sequence>
<proteinExistence type="inferred from homology"/>
<dbReference type="FunFam" id="2.60.40.1120:FF:000003">
    <property type="entry name" value="Outer membrane protein Omp121"/>
    <property type="match status" value="1"/>
</dbReference>
<dbReference type="Gene3D" id="2.60.40.1120">
    <property type="entry name" value="Carboxypeptidase-like, regulatory domain"/>
    <property type="match status" value="1"/>
</dbReference>
<evidence type="ECO:0000256" key="2">
    <source>
        <dbReference type="SAM" id="SignalP"/>
    </source>
</evidence>